<keyword evidence="2" id="KW-1185">Reference proteome</keyword>
<evidence type="ECO:0000313" key="1">
    <source>
        <dbReference type="EMBL" id="VDO83904.1"/>
    </source>
</evidence>
<evidence type="ECO:0000313" key="3">
    <source>
        <dbReference type="WBParaSite" id="HPBE_0001015301-mRNA-1"/>
    </source>
</evidence>
<name>A0A183FQV4_HELPZ</name>
<accession>A0A183FQV4</accession>
<organism evidence="2 3">
    <name type="scientific">Heligmosomoides polygyrus</name>
    <name type="common">Parasitic roundworm</name>
    <dbReference type="NCBI Taxonomy" id="6339"/>
    <lineage>
        <taxon>Eukaryota</taxon>
        <taxon>Metazoa</taxon>
        <taxon>Ecdysozoa</taxon>
        <taxon>Nematoda</taxon>
        <taxon>Chromadorea</taxon>
        <taxon>Rhabditida</taxon>
        <taxon>Rhabditina</taxon>
        <taxon>Rhabditomorpha</taxon>
        <taxon>Strongyloidea</taxon>
        <taxon>Heligmosomidae</taxon>
        <taxon>Heligmosomoides</taxon>
    </lineage>
</organism>
<accession>A0A3P7ZIQ9</accession>
<dbReference type="AlphaFoldDB" id="A0A183FQV4"/>
<dbReference type="Proteomes" id="UP000050761">
    <property type="component" value="Unassembled WGS sequence"/>
</dbReference>
<gene>
    <name evidence="1" type="ORF">HPBE_LOCUS10154</name>
</gene>
<protein>
    <submittedName>
        <fullName evidence="3">Piwi domain-containing protein</fullName>
    </submittedName>
</protein>
<dbReference type="EMBL" id="UZAH01026667">
    <property type="protein sequence ID" value="VDO83904.1"/>
    <property type="molecule type" value="Genomic_DNA"/>
</dbReference>
<sequence length="135" mass="15159">MTNYKKSRNLCPRANGVRSCSDVTDTVKDTIIRTVEAEVPTLEWNEVFFPYAQQYGINGKKPHPEENYIYLKKKGEFVGNATLDEMATTVLDSVTEETKQALRSNPGNRIYACVAIHCDKTEHTPISLEVACIST</sequence>
<dbReference type="WBParaSite" id="HPBE_0001015301-mRNA-1">
    <property type="protein sequence ID" value="HPBE_0001015301-mRNA-1"/>
    <property type="gene ID" value="HPBE_0001015301"/>
</dbReference>
<reference evidence="3" key="2">
    <citation type="submission" date="2019-09" db="UniProtKB">
        <authorList>
            <consortium name="WormBaseParasite"/>
        </authorList>
    </citation>
    <scope>IDENTIFICATION</scope>
</reference>
<reference evidence="1 2" key="1">
    <citation type="submission" date="2018-11" db="EMBL/GenBank/DDBJ databases">
        <authorList>
            <consortium name="Pathogen Informatics"/>
        </authorList>
    </citation>
    <scope>NUCLEOTIDE SEQUENCE [LARGE SCALE GENOMIC DNA]</scope>
</reference>
<proteinExistence type="predicted"/>
<evidence type="ECO:0000313" key="2">
    <source>
        <dbReference type="Proteomes" id="UP000050761"/>
    </source>
</evidence>